<dbReference type="OrthoDB" id="4778860at2759"/>
<dbReference type="Proteomes" id="UP000383932">
    <property type="component" value="Unassembled WGS sequence"/>
</dbReference>
<name>A0A5N5Q9C6_9AGAM</name>
<dbReference type="AlphaFoldDB" id="A0A5N5Q9C6"/>
<sequence>MERAREREEGQSHTHPTDTLPPGVIPVRKVSTNGGRQATASDLKVAFKPESPVDIDLVKVRANPNESRSCLMRLLKHCNEITSSREYKDKTDIRVESFSYSCNRNCIAVFTPKTNIKEVELFAPGLCGVMGLKGTVAVQRTSGWTRMRVLHFPAWATDPDTGEWLDRINTKEEILVVLQDFAPHDLLIKFPPVDVWFFKPDEVVRQCRPGGFEMIIISIDDPMGGAQVAYTNACLSFGYHNSFVSPHTTHPKIAECKRLKYTSVPVTLPNVNQHVHATHGSDPPKVSAASTQAPQPLALADNGLISHEIMQVNVVKSNTRIHALLASPDYNDISILIVSDPWWGPIGTTKHDTNNQHRLLGTPANPLWRCFAPLIDTQDPKSLPSCIVYVHKDRGITVEINPLAPATSFFFALDIFINGFSFKIIPIYLHGPKHTEAARDLFQLPIIETLTLVCGDFNIQHPKFVDFPGAKVKTSALEPRVQGHAPSIIDFTIVNGVLFSMDIISDWDSSFAHSLDLDHAAIFFTIHAPCIFEQPTRFSCFVIDPLMEDNWTAAFEHRVLELGLTNQVTCPQEVEGLASGILSACTWATEVVMESHPTQRKAPWVPWWNEDCSATCGRVVRAKEEGMDRKEIRACTSHLWYCIRKAKRSFFNEICSTVRPDNIWSINQWYRGRKSYGLPTLRKPDGTLATTNATKADLLHDTFFLYTPAAPIGTSVEAMPQCSELLFPAISWGKIAVNLASCSNKSTPGAHGSNYWVL</sequence>
<evidence type="ECO:0000313" key="3">
    <source>
        <dbReference type="Proteomes" id="UP000383932"/>
    </source>
</evidence>
<organism evidence="2 3">
    <name type="scientific">Ceratobasidium theobromae</name>
    <dbReference type="NCBI Taxonomy" id="1582974"/>
    <lineage>
        <taxon>Eukaryota</taxon>
        <taxon>Fungi</taxon>
        <taxon>Dikarya</taxon>
        <taxon>Basidiomycota</taxon>
        <taxon>Agaricomycotina</taxon>
        <taxon>Agaricomycetes</taxon>
        <taxon>Cantharellales</taxon>
        <taxon>Ceratobasidiaceae</taxon>
        <taxon>Ceratobasidium</taxon>
    </lineage>
</organism>
<dbReference type="GO" id="GO:0003964">
    <property type="term" value="F:RNA-directed DNA polymerase activity"/>
    <property type="evidence" value="ECO:0007669"/>
    <property type="project" value="UniProtKB-KW"/>
</dbReference>
<dbReference type="SUPFAM" id="SSF56219">
    <property type="entry name" value="DNase I-like"/>
    <property type="match status" value="1"/>
</dbReference>
<keyword evidence="2" id="KW-0808">Transferase</keyword>
<feature type="compositionally biased region" description="Basic and acidic residues" evidence="1">
    <location>
        <begin position="1"/>
        <end position="16"/>
    </location>
</feature>
<dbReference type="Gene3D" id="3.60.10.10">
    <property type="entry name" value="Endonuclease/exonuclease/phosphatase"/>
    <property type="match status" value="1"/>
</dbReference>
<comment type="caution">
    <text evidence="2">The sequence shown here is derived from an EMBL/GenBank/DDBJ whole genome shotgun (WGS) entry which is preliminary data.</text>
</comment>
<evidence type="ECO:0000256" key="1">
    <source>
        <dbReference type="SAM" id="MobiDB-lite"/>
    </source>
</evidence>
<dbReference type="InterPro" id="IPR036691">
    <property type="entry name" value="Endo/exonu/phosph_ase_sf"/>
</dbReference>
<keyword evidence="2" id="KW-0548">Nucleotidyltransferase</keyword>
<gene>
    <name evidence="2" type="ORF">CTheo_8530</name>
</gene>
<reference evidence="2 3" key="1">
    <citation type="journal article" date="2019" name="Fungal Biol. Biotechnol.">
        <title>Draft genome sequence of fastidious pathogen Ceratobasidium theobromae, which causes vascular-streak dieback in Theobroma cacao.</title>
        <authorList>
            <person name="Ali S.S."/>
            <person name="Asman A."/>
            <person name="Shao J."/>
            <person name="Firmansyah A.P."/>
            <person name="Susilo A.W."/>
            <person name="Rosmana A."/>
            <person name="McMahon P."/>
            <person name="Junaid M."/>
            <person name="Guest D."/>
            <person name="Kheng T.Y."/>
            <person name="Meinhardt L.W."/>
            <person name="Bailey B.A."/>
        </authorList>
    </citation>
    <scope>NUCLEOTIDE SEQUENCE [LARGE SCALE GENOMIC DNA]</scope>
    <source>
        <strain evidence="2 3">CT2</strain>
    </source>
</reference>
<keyword evidence="3" id="KW-1185">Reference proteome</keyword>
<dbReference type="EMBL" id="SSOP01000610">
    <property type="protein sequence ID" value="KAB5588028.1"/>
    <property type="molecule type" value="Genomic_DNA"/>
</dbReference>
<accession>A0A5N5Q9C6</accession>
<feature type="region of interest" description="Disordered" evidence="1">
    <location>
        <begin position="1"/>
        <end position="35"/>
    </location>
</feature>
<evidence type="ECO:0000313" key="2">
    <source>
        <dbReference type="EMBL" id="KAB5588028.1"/>
    </source>
</evidence>
<proteinExistence type="predicted"/>
<protein>
    <submittedName>
        <fullName evidence="2">Reverse transcriptase</fullName>
    </submittedName>
</protein>
<keyword evidence="2" id="KW-0695">RNA-directed DNA polymerase</keyword>